<dbReference type="InterPro" id="IPR036855">
    <property type="entry name" value="Znf_CCCH_sf"/>
</dbReference>
<name>A0AAD7TZM6_9APHY</name>
<dbReference type="SMART" id="SM00360">
    <property type="entry name" value="RRM"/>
    <property type="match status" value="2"/>
</dbReference>
<dbReference type="InterPro" id="IPR002867">
    <property type="entry name" value="IBR_dom"/>
</dbReference>
<comment type="pathway">
    <text evidence="1">Protein modification; protein ubiquitination.</text>
</comment>
<keyword evidence="5 9" id="KW-0863">Zinc-finger</keyword>
<evidence type="ECO:0000256" key="7">
    <source>
        <dbReference type="ARBA" id="ARBA00022833"/>
    </source>
</evidence>
<dbReference type="PROSITE" id="PS50089">
    <property type="entry name" value="ZF_RING_2"/>
    <property type="match status" value="1"/>
</dbReference>
<evidence type="ECO:0000256" key="5">
    <source>
        <dbReference type="ARBA" id="ARBA00022771"/>
    </source>
</evidence>
<dbReference type="GO" id="GO:0097039">
    <property type="term" value="P:protein linear polyubiquitination"/>
    <property type="evidence" value="ECO:0007669"/>
    <property type="project" value="TreeGrafter"/>
</dbReference>
<dbReference type="CDD" id="cd20335">
    <property type="entry name" value="BRcat_RBR"/>
    <property type="match status" value="1"/>
</dbReference>
<dbReference type="Pfam" id="PF00642">
    <property type="entry name" value="zf-CCCH"/>
    <property type="match status" value="2"/>
</dbReference>
<dbReference type="Gene3D" id="3.30.40.10">
    <property type="entry name" value="Zinc/RING finger domain, C3HC4 (zinc finger)"/>
    <property type="match status" value="1"/>
</dbReference>
<gene>
    <name evidence="15" type="ORF">ONZ51_g2450</name>
</gene>
<dbReference type="GO" id="GO:0043161">
    <property type="term" value="P:proteasome-mediated ubiquitin-dependent protein catabolic process"/>
    <property type="evidence" value="ECO:0007669"/>
    <property type="project" value="TreeGrafter"/>
</dbReference>
<dbReference type="InterPro" id="IPR051628">
    <property type="entry name" value="LUBAC_E3_Ligases"/>
</dbReference>
<dbReference type="PROSITE" id="PS50103">
    <property type="entry name" value="ZF_C3H1"/>
    <property type="match status" value="3"/>
</dbReference>
<dbReference type="GO" id="GO:0003723">
    <property type="term" value="F:RNA binding"/>
    <property type="evidence" value="ECO:0007669"/>
    <property type="project" value="UniProtKB-UniRule"/>
</dbReference>
<dbReference type="CDD" id="cd16449">
    <property type="entry name" value="RING-HC"/>
    <property type="match status" value="1"/>
</dbReference>
<feature type="region of interest" description="Disordered" evidence="10">
    <location>
        <begin position="174"/>
        <end position="195"/>
    </location>
</feature>
<dbReference type="CDD" id="cd00590">
    <property type="entry name" value="RRM_SF"/>
    <property type="match status" value="2"/>
</dbReference>
<evidence type="ECO:0000259" key="14">
    <source>
        <dbReference type="PROSITE" id="PS51873"/>
    </source>
</evidence>
<dbReference type="InterPro" id="IPR000504">
    <property type="entry name" value="RRM_dom"/>
</dbReference>
<dbReference type="PROSITE" id="PS00518">
    <property type="entry name" value="ZF_RING_1"/>
    <property type="match status" value="1"/>
</dbReference>
<sequence length="936" mass="101541">MKPSMKPVNVDPPLSQRAHALRPIESSTCIYYQRGGCRYGEQCKYSHPSPSIGPTTGTPVKSTKADALGSDSSPFGPCIFFSQGRCSKGEACSFPHAGQGATTRTDSRYRPIYTSPSGHLLQDRIASKSTTDIQTAPTPCKYFMRGICAKGDTCSFPHPTGTAPMAVSSAAPRSAEGCAKAPRPPAQAQGSSKDTLDHIQPEASHVEDELANEPQVVTRTKLGCKIIHGPGAAIQSVTTAFQSTCVLLHNLPRALTQTDLIALAERFGALKSVVINVAHDATSCPSARLEYLDTDSAANAAQAITQESLLRRATARLDLRAAESGAAVLRSTKVKITWFAPSITAWAHYDTLSKARAEASRLDKTTIEGQIIRASFQQPSYRQRTSFSVEMKGLPLSTPLEHLKRFCRTSSVTKGCPSFDIDDSAEQLRTLLSRHGPLESFDFAKGGSNRRSGTSGAPKLNAFAQFCEADAAERAVSALHGTHQAFLRGSQVFLELIHSVKYMLPRAQFNAIRSEIERLSDGQQACKLRFHDKDEHGGPIERVCIRAYGPNAKALSRLKTELEGVLKGEIVRDDGGQVVWHENFPQSSGKAFLDALAADTQAFVRCDDRTRTIHLFGSAAGRATARTRIVAKVQEMSANEHIIEMDDPVFRRMLHGGLQQLQAAFAGTSFHLHVVRRDLVIHGEPSDVRAVRAMLLQSQCEQITTRSSGDDTPCPICFCDVSDPLSLPCGHTYCRPCLKHYLLSIAQTTGGAASASAICLAETTSSDDGEAASCGKGLPLSTVRALLSPEEEERLFEATFLSYIHGRPQEFKYCPTADCQTIYRAAPENTLLRCPSCLARICASCHVESHEGLSCAEYKDYASGGNESFLRWREEHGVKPCPGCGAHLEKSGGCNHMSCARCGTHMCWVCMKVFKEIDSGQGVYAHMRREHGGIGV</sequence>
<evidence type="ECO:0000313" key="15">
    <source>
        <dbReference type="EMBL" id="KAJ8490200.1"/>
    </source>
</evidence>
<dbReference type="GO" id="GO:0004842">
    <property type="term" value="F:ubiquitin-protein transferase activity"/>
    <property type="evidence" value="ECO:0007669"/>
    <property type="project" value="TreeGrafter"/>
</dbReference>
<feature type="domain" description="C3H1-type" evidence="13">
    <location>
        <begin position="23"/>
        <end position="50"/>
    </location>
</feature>
<dbReference type="Pfam" id="PF13445">
    <property type="entry name" value="zf-RING_UBOX"/>
    <property type="match status" value="1"/>
</dbReference>
<dbReference type="PANTHER" id="PTHR22770">
    <property type="entry name" value="UBIQUITIN CONJUGATING ENZYME 7 INTERACTING PROTEIN-RELATED"/>
    <property type="match status" value="1"/>
</dbReference>
<dbReference type="SUPFAM" id="SSF90229">
    <property type="entry name" value="CCCH zinc finger"/>
    <property type="match status" value="2"/>
</dbReference>
<feature type="zinc finger region" description="C3H1-type" evidence="9">
    <location>
        <begin position="72"/>
        <end position="99"/>
    </location>
</feature>
<dbReference type="GO" id="GO:0008270">
    <property type="term" value="F:zinc ion binding"/>
    <property type="evidence" value="ECO:0007669"/>
    <property type="project" value="UniProtKB-KW"/>
</dbReference>
<feature type="domain" description="RING-type" evidence="11">
    <location>
        <begin position="714"/>
        <end position="759"/>
    </location>
</feature>
<keyword evidence="2" id="KW-0808">Transferase</keyword>
<organism evidence="15 16">
    <name type="scientific">Trametes cubensis</name>
    <dbReference type="NCBI Taxonomy" id="1111947"/>
    <lineage>
        <taxon>Eukaryota</taxon>
        <taxon>Fungi</taxon>
        <taxon>Dikarya</taxon>
        <taxon>Basidiomycota</taxon>
        <taxon>Agaricomycotina</taxon>
        <taxon>Agaricomycetes</taxon>
        <taxon>Polyporales</taxon>
        <taxon>Polyporaceae</taxon>
        <taxon>Trametes</taxon>
    </lineage>
</organism>
<feature type="zinc finger region" description="C3H1-type" evidence="9">
    <location>
        <begin position="23"/>
        <end position="50"/>
    </location>
</feature>
<dbReference type="PROSITE" id="PS51873">
    <property type="entry name" value="TRIAD"/>
    <property type="match status" value="1"/>
</dbReference>
<evidence type="ECO:0000256" key="9">
    <source>
        <dbReference type="PROSITE-ProRule" id="PRU00723"/>
    </source>
</evidence>
<dbReference type="Gene3D" id="3.30.70.330">
    <property type="match status" value="2"/>
</dbReference>
<dbReference type="Gene3D" id="1.20.120.1750">
    <property type="match status" value="1"/>
</dbReference>
<evidence type="ECO:0000256" key="3">
    <source>
        <dbReference type="ARBA" id="ARBA00022723"/>
    </source>
</evidence>
<dbReference type="Gene3D" id="4.10.1000.10">
    <property type="entry name" value="Zinc finger, CCCH-type"/>
    <property type="match status" value="2"/>
</dbReference>
<dbReference type="InterPro" id="IPR027370">
    <property type="entry name" value="Znf-RING_euk"/>
</dbReference>
<dbReference type="Pfam" id="PF14608">
    <property type="entry name" value="zf-CCCH_2"/>
    <property type="match status" value="1"/>
</dbReference>
<evidence type="ECO:0000259" key="13">
    <source>
        <dbReference type="PROSITE" id="PS50103"/>
    </source>
</evidence>
<dbReference type="AlphaFoldDB" id="A0AAD7TZM6"/>
<dbReference type="SUPFAM" id="SSF57850">
    <property type="entry name" value="RING/U-box"/>
    <property type="match status" value="3"/>
</dbReference>
<keyword evidence="3 9" id="KW-0479">Metal-binding</keyword>
<evidence type="ECO:0000256" key="6">
    <source>
        <dbReference type="ARBA" id="ARBA00022786"/>
    </source>
</evidence>
<dbReference type="InterPro" id="IPR017907">
    <property type="entry name" value="Znf_RING_CS"/>
</dbReference>
<protein>
    <recommendedName>
        <fullName evidence="17">RING-type E3 ubiquitin transferase</fullName>
    </recommendedName>
</protein>
<dbReference type="SMART" id="SM00184">
    <property type="entry name" value="RING"/>
    <property type="match status" value="1"/>
</dbReference>
<evidence type="ECO:0008006" key="17">
    <source>
        <dbReference type="Google" id="ProtNLM"/>
    </source>
</evidence>
<evidence type="ECO:0000256" key="8">
    <source>
        <dbReference type="PROSITE-ProRule" id="PRU00176"/>
    </source>
</evidence>
<evidence type="ECO:0000259" key="11">
    <source>
        <dbReference type="PROSITE" id="PS50089"/>
    </source>
</evidence>
<dbReference type="Pfam" id="PF22191">
    <property type="entry name" value="IBR_1"/>
    <property type="match status" value="1"/>
</dbReference>
<accession>A0AAD7TZM6</accession>
<dbReference type="SMART" id="SM00356">
    <property type="entry name" value="ZnF_C3H1"/>
    <property type="match status" value="3"/>
</dbReference>
<keyword evidence="8" id="KW-0694">RNA-binding</keyword>
<dbReference type="InterPro" id="IPR013083">
    <property type="entry name" value="Znf_RING/FYVE/PHD"/>
</dbReference>
<feature type="zinc finger region" description="C3H1-type" evidence="9">
    <location>
        <begin position="134"/>
        <end position="161"/>
    </location>
</feature>
<dbReference type="PANTHER" id="PTHR22770:SF13">
    <property type="entry name" value="RING-TYPE DOMAIN-CONTAINING PROTEIN"/>
    <property type="match status" value="1"/>
</dbReference>
<dbReference type="PROSITE" id="PS50102">
    <property type="entry name" value="RRM"/>
    <property type="match status" value="1"/>
</dbReference>
<dbReference type="GO" id="GO:0000151">
    <property type="term" value="C:ubiquitin ligase complex"/>
    <property type="evidence" value="ECO:0007669"/>
    <property type="project" value="TreeGrafter"/>
</dbReference>
<reference evidence="15" key="1">
    <citation type="submission" date="2022-11" db="EMBL/GenBank/DDBJ databases">
        <title>Genome Sequence of Cubamyces cubensis.</title>
        <authorList>
            <person name="Buettner E."/>
        </authorList>
    </citation>
    <scope>NUCLEOTIDE SEQUENCE</scope>
    <source>
        <strain evidence="15">MPL-01</strain>
    </source>
</reference>
<evidence type="ECO:0000256" key="2">
    <source>
        <dbReference type="ARBA" id="ARBA00022679"/>
    </source>
</evidence>
<keyword evidence="4" id="KW-0677">Repeat</keyword>
<dbReference type="InterPro" id="IPR044066">
    <property type="entry name" value="TRIAD_supradom"/>
</dbReference>
<feature type="domain" description="C3H1-type" evidence="13">
    <location>
        <begin position="134"/>
        <end position="161"/>
    </location>
</feature>
<evidence type="ECO:0000256" key="10">
    <source>
        <dbReference type="SAM" id="MobiDB-lite"/>
    </source>
</evidence>
<dbReference type="InterPro" id="IPR001841">
    <property type="entry name" value="Znf_RING"/>
</dbReference>
<dbReference type="Pfam" id="PF01485">
    <property type="entry name" value="IBR"/>
    <property type="match status" value="1"/>
</dbReference>
<evidence type="ECO:0000256" key="1">
    <source>
        <dbReference type="ARBA" id="ARBA00004906"/>
    </source>
</evidence>
<feature type="domain" description="C3H1-type" evidence="13">
    <location>
        <begin position="72"/>
        <end position="99"/>
    </location>
</feature>
<dbReference type="EMBL" id="JAPEVG010000038">
    <property type="protein sequence ID" value="KAJ8490200.1"/>
    <property type="molecule type" value="Genomic_DNA"/>
</dbReference>
<evidence type="ECO:0000313" key="16">
    <source>
        <dbReference type="Proteomes" id="UP001215151"/>
    </source>
</evidence>
<dbReference type="InterPro" id="IPR000571">
    <property type="entry name" value="Znf_CCCH"/>
</dbReference>
<dbReference type="InterPro" id="IPR035979">
    <property type="entry name" value="RBD_domain_sf"/>
</dbReference>
<comment type="caution">
    <text evidence="15">The sequence shown here is derived from an EMBL/GenBank/DDBJ whole genome shotgun (WGS) entry which is preliminary data.</text>
</comment>
<dbReference type="InterPro" id="IPR012677">
    <property type="entry name" value="Nucleotide-bd_a/b_plait_sf"/>
</dbReference>
<dbReference type="SMART" id="SM00647">
    <property type="entry name" value="IBR"/>
    <property type="match status" value="2"/>
</dbReference>
<keyword evidence="6" id="KW-0833">Ubl conjugation pathway</keyword>
<dbReference type="SUPFAM" id="SSF54928">
    <property type="entry name" value="RNA-binding domain, RBD"/>
    <property type="match status" value="2"/>
</dbReference>
<dbReference type="CDD" id="cd22585">
    <property type="entry name" value="Rcat_RBR_DEAH12-like"/>
    <property type="match status" value="1"/>
</dbReference>
<feature type="domain" description="RRM" evidence="12">
    <location>
        <begin position="409"/>
        <end position="499"/>
    </location>
</feature>
<keyword evidence="16" id="KW-1185">Reference proteome</keyword>
<dbReference type="GO" id="GO:0043130">
    <property type="term" value="F:ubiquitin binding"/>
    <property type="evidence" value="ECO:0007669"/>
    <property type="project" value="TreeGrafter"/>
</dbReference>
<keyword evidence="7 9" id="KW-0862">Zinc</keyword>
<dbReference type="Proteomes" id="UP001215151">
    <property type="component" value="Unassembled WGS sequence"/>
</dbReference>
<feature type="domain" description="RING-type" evidence="14">
    <location>
        <begin position="710"/>
        <end position="930"/>
    </location>
</feature>
<proteinExistence type="predicted"/>
<evidence type="ECO:0000259" key="12">
    <source>
        <dbReference type="PROSITE" id="PS50102"/>
    </source>
</evidence>
<evidence type="ECO:0000256" key="4">
    <source>
        <dbReference type="ARBA" id="ARBA00022737"/>
    </source>
</evidence>